<keyword evidence="3 5" id="KW-0732">Signal</keyword>
<dbReference type="PANTHER" id="PTHR30061">
    <property type="entry name" value="MALTOSE-BINDING PERIPLASMIC PROTEIN"/>
    <property type="match status" value="1"/>
</dbReference>
<feature type="compositionally biased region" description="Polar residues" evidence="4">
    <location>
        <begin position="23"/>
        <end position="35"/>
    </location>
</feature>
<dbReference type="eggNOG" id="COG1653">
    <property type="taxonomic scope" value="Bacteria"/>
</dbReference>
<dbReference type="PANTHER" id="PTHR30061:SF50">
    <property type="entry name" value="MALTOSE_MALTODEXTRIN-BINDING PERIPLASMIC PROTEIN"/>
    <property type="match status" value="1"/>
</dbReference>
<dbReference type="GO" id="GO:0055052">
    <property type="term" value="C:ATP-binding cassette (ABC) transporter complex, substrate-binding subunit-containing"/>
    <property type="evidence" value="ECO:0007669"/>
    <property type="project" value="TreeGrafter"/>
</dbReference>
<dbReference type="GO" id="GO:0042956">
    <property type="term" value="P:maltodextrin transmembrane transport"/>
    <property type="evidence" value="ECO:0007669"/>
    <property type="project" value="TreeGrafter"/>
</dbReference>
<dbReference type="Proteomes" id="UP000183315">
    <property type="component" value="Unassembled WGS sequence"/>
</dbReference>
<name>A0A1H6X0P9_9MICO</name>
<proteinExistence type="inferred from homology"/>
<dbReference type="SUPFAM" id="SSF53850">
    <property type="entry name" value="Periplasmic binding protein-like II"/>
    <property type="match status" value="1"/>
</dbReference>
<keyword evidence="2" id="KW-0813">Transport</keyword>
<dbReference type="STRING" id="1043493.SAMN05421637_1084"/>
<feature type="signal peptide" evidence="5">
    <location>
        <begin position="1"/>
        <end position="20"/>
    </location>
</feature>
<evidence type="ECO:0000313" key="7">
    <source>
        <dbReference type="Proteomes" id="UP000183315"/>
    </source>
</evidence>
<keyword evidence="7" id="KW-1185">Reference proteome</keyword>
<evidence type="ECO:0000256" key="5">
    <source>
        <dbReference type="SAM" id="SignalP"/>
    </source>
</evidence>
<dbReference type="GO" id="GO:0015768">
    <property type="term" value="P:maltose transport"/>
    <property type="evidence" value="ECO:0007669"/>
    <property type="project" value="TreeGrafter"/>
</dbReference>
<sequence length="442" mass="46024">MKKTMLGVTAFAAAGAIALAGCSSTGEGSTDTSPTAEGTESAAAMAAEDITLWLAGTDTPDTLIDYLKAEYAEVNGGALTVEQIGWGDLISSLTTALPDSENTPDVVEVGNTQAATFTTVGAFMDITEHYEELGGESLLQGFVEAGSIGDSVYALPYYFGSRAVFYRQDIYEAAGVEVPTTLAEYTAANKTMLDEGVGGAYLAGRDWRSGISWIFANGGDIAEYDGSAWHATLDSAEAVAGMEQWQELFTTANVAKATDDDTTTYSAINDEFLPGTPASSTMAPSWATWTLGDFDEESESYVWNSETFGVYALPGVDGGVAPVFAGGSNIGISAATQHPEGSLALMEIIFSDEYQQMLAENGMGPANLDFADAYVDAGSFEGVNAIAYEAAANAKLTPAAAGWASIEEAGIMEDYFQAVAEGGDVATLAVEANAKIDELING</sequence>
<evidence type="ECO:0000256" key="4">
    <source>
        <dbReference type="SAM" id="MobiDB-lite"/>
    </source>
</evidence>
<accession>A0A1H6X0P9</accession>
<dbReference type="Gene3D" id="3.40.190.10">
    <property type="entry name" value="Periplasmic binding protein-like II"/>
    <property type="match status" value="1"/>
</dbReference>
<dbReference type="Pfam" id="PF01547">
    <property type="entry name" value="SBP_bac_1"/>
    <property type="match status" value="1"/>
</dbReference>
<evidence type="ECO:0000313" key="6">
    <source>
        <dbReference type="EMBL" id="SEJ18640.1"/>
    </source>
</evidence>
<protein>
    <submittedName>
        <fullName evidence="6">Carbohydrate ABC transporter substrate-binding protein, CUT1 family</fullName>
    </submittedName>
</protein>
<reference evidence="7" key="1">
    <citation type="submission" date="2016-10" db="EMBL/GenBank/DDBJ databases">
        <authorList>
            <person name="Varghese N."/>
        </authorList>
    </citation>
    <scope>NUCLEOTIDE SEQUENCE [LARGE SCALE GENOMIC DNA]</scope>
    <source>
        <strain evidence="7">DSM 24868</strain>
    </source>
</reference>
<gene>
    <name evidence="6" type="ORF">SAMN05421637_1084</name>
</gene>
<evidence type="ECO:0000256" key="3">
    <source>
        <dbReference type="ARBA" id="ARBA00022729"/>
    </source>
</evidence>
<feature type="chain" id="PRO_5038523321" evidence="5">
    <location>
        <begin position="21"/>
        <end position="442"/>
    </location>
</feature>
<dbReference type="RefSeq" id="WP_042216267.1">
    <property type="nucleotide sequence ID" value="NZ_BBLU01000016.1"/>
</dbReference>
<dbReference type="OrthoDB" id="2507686at2"/>
<dbReference type="GO" id="GO:1901982">
    <property type="term" value="F:maltose binding"/>
    <property type="evidence" value="ECO:0007669"/>
    <property type="project" value="TreeGrafter"/>
</dbReference>
<evidence type="ECO:0000256" key="1">
    <source>
        <dbReference type="ARBA" id="ARBA00008520"/>
    </source>
</evidence>
<evidence type="ECO:0000256" key="2">
    <source>
        <dbReference type="ARBA" id="ARBA00022448"/>
    </source>
</evidence>
<dbReference type="AlphaFoldDB" id="A0A1H6X0P9"/>
<dbReference type="InterPro" id="IPR006059">
    <property type="entry name" value="SBP"/>
</dbReference>
<feature type="region of interest" description="Disordered" evidence="4">
    <location>
        <begin position="23"/>
        <end position="42"/>
    </location>
</feature>
<dbReference type="EMBL" id="FNZI01000002">
    <property type="protein sequence ID" value="SEJ18640.1"/>
    <property type="molecule type" value="Genomic_DNA"/>
</dbReference>
<dbReference type="PROSITE" id="PS51257">
    <property type="entry name" value="PROKAR_LIPOPROTEIN"/>
    <property type="match status" value="1"/>
</dbReference>
<comment type="similarity">
    <text evidence="1">Belongs to the bacterial solute-binding protein 1 family.</text>
</comment>
<organism evidence="6 7">
    <name type="scientific">Demequina mangrovi</name>
    <dbReference type="NCBI Taxonomy" id="1043493"/>
    <lineage>
        <taxon>Bacteria</taxon>
        <taxon>Bacillati</taxon>
        <taxon>Actinomycetota</taxon>
        <taxon>Actinomycetes</taxon>
        <taxon>Micrococcales</taxon>
        <taxon>Demequinaceae</taxon>
        <taxon>Demequina</taxon>
    </lineage>
</organism>